<dbReference type="InterPro" id="IPR036264">
    <property type="entry name" value="Bact_exopeptidase_dim_dom"/>
</dbReference>
<evidence type="ECO:0000256" key="4">
    <source>
        <dbReference type="ARBA" id="ARBA00006247"/>
    </source>
</evidence>
<comment type="catalytic activity">
    <reaction evidence="11">
        <text>N-succinyl-(2S,6S)-2,6-diaminopimelate + H2O = (2S,6S)-2,6-diaminopimelate + succinate</text>
        <dbReference type="Rhea" id="RHEA:22608"/>
        <dbReference type="ChEBI" id="CHEBI:15377"/>
        <dbReference type="ChEBI" id="CHEBI:30031"/>
        <dbReference type="ChEBI" id="CHEBI:57609"/>
        <dbReference type="ChEBI" id="CHEBI:58087"/>
        <dbReference type="EC" id="3.5.1.18"/>
    </reaction>
</comment>
<comment type="cofactor">
    <cofactor evidence="1">
        <name>Co(2+)</name>
        <dbReference type="ChEBI" id="CHEBI:48828"/>
    </cofactor>
</comment>
<organism evidence="13 14">
    <name type="scientific">Terrisporobacter othiniensis</name>
    <dbReference type="NCBI Taxonomy" id="1577792"/>
    <lineage>
        <taxon>Bacteria</taxon>
        <taxon>Bacillati</taxon>
        <taxon>Bacillota</taxon>
        <taxon>Clostridia</taxon>
        <taxon>Peptostreptococcales</taxon>
        <taxon>Peptostreptococcaceae</taxon>
        <taxon>Terrisporobacter</taxon>
    </lineage>
</organism>
<dbReference type="InterPro" id="IPR050072">
    <property type="entry name" value="Peptidase_M20A"/>
</dbReference>
<dbReference type="Proteomes" id="UP000031189">
    <property type="component" value="Unassembled WGS sequence"/>
</dbReference>
<sequence>MKCDYEKVLEMLDSEGLINFTRELIQINSVFDSEDEDANESRVAQYVFDFLKKEGFEVYIEDAVKNRPNVIAFLRGEDSGKTILFEGHTDVVSAGDYEQWTYDPFGGEIVEVDGKKRIYGRGSCDTKQNLAAAVYAVKAIKDAKEKFSGNILLCIPCDEEGLMLGIKSFINNGWADKVDAAVICEPEEKNLCIFQKGALRIKINFYGKMAHGCMPLSGNCPNWAIGKVICEVRRLETFEKLRLGKHEYLGYPSMTPTMIQAPINGVAQINVIPSDAYITLDIRTVPGQDHEAIKRQIQGIIDEFTSQFREGDDKFTATMEVLDDRPWTETSKEEPVVKSIAKAYKEVMNAEPIYNGVPGATDGTFIQCQKGIPVIVTGAGDREVPHQVDEWCEIDDIIETSKMYALTALYYLNEEY</sequence>
<dbReference type="RefSeq" id="WP_039679754.1">
    <property type="nucleotide sequence ID" value="NZ_JAWGXO010000005.1"/>
</dbReference>
<evidence type="ECO:0000256" key="3">
    <source>
        <dbReference type="ARBA" id="ARBA00005130"/>
    </source>
</evidence>
<dbReference type="Gene3D" id="3.30.70.360">
    <property type="match status" value="1"/>
</dbReference>
<proteinExistence type="inferred from homology"/>
<dbReference type="CDD" id="cd08659">
    <property type="entry name" value="M20_ArgE_DapE-like"/>
    <property type="match status" value="1"/>
</dbReference>
<comment type="similarity">
    <text evidence="4">Belongs to the peptidase M20A family.</text>
</comment>
<evidence type="ECO:0000256" key="6">
    <source>
        <dbReference type="ARBA" id="ARBA00016853"/>
    </source>
</evidence>
<keyword evidence="7" id="KW-0479">Metal-binding</keyword>
<dbReference type="InterPro" id="IPR010182">
    <property type="entry name" value="ArgE/DapE"/>
</dbReference>
<evidence type="ECO:0000259" key="12">
    <source>
        <dbReference type="Pfam" id="PF07687"/>
    </source>
</evidence>
<dbReference type="PROSITE" id="PS00758">
    <property type="entry name" value="ARGE_DAPE_CPG2_1"/>
    <property type="match status" value="1"/>
</dbReference>
<dbReference type="Pfam" id="PF01546">
    <property type="entry name" value="Peptidase_M20"/>
    <property type="match status" value="1"/>
</dbReference>
<evidence type="ECO:0000256" key="9">
    <source>
        <dbReference type="ARBA" id="ARBA00022833"/>
    </source>
</evidence>
<keyword evidence="9" id="KW-0862">Zinc</keyword>
<comment type="caution">
    <text evidence="13">The sequence shown here is derived from an EMBL/GenBank/DDBJ whole genome shotgun (WGS) entry which is preliminary data.</text>
</comment>
<dbReference type="AlphaFoldDB" id="A0A0B3VWE6"/>
<dbReference type="Gene3D" id="3.40.630.10">
    <property type="entry name" value="Zn peptidases"/>
    <property type="match status" value="2"/>
</dbReference>
<dbReference type="STRING" id="1577792.QX51_09885"/>
<evidence type="ECO:0000256" key="5">
    <source>
        <dbReference type="ARBA" id="ARBA00011921"/>
    </source>
</evidence>
<comment type="pathway">
    <text evidence="3">Amino-acid biosynthesis; L-lysine biosynthesis via DAP pathway; LL-2,6-diaminopimelate from (S)-tetrahydrodipicolinate (succinylase route): step 3/3.</text>
</comment>
<evidence type="ECO:0000256" key="1">
    <source>
        <dbReference type="ARBA" id="ARBA00001941"/>
    </source>
</evidence>
<protein>
    <recommendedName>
        <fullName evidence="6">Probable succinyl-diaminopimelate desuccinylase</fullName>
        <ecNumber evidence="5">3.5.1.18</ecNumber>
    </recommendedName>
</protein>
<evidence type="ECO:0000256" key="2">
    <source>
        <dbReference type="ARBA" id="ARBA00001947"/>
    </source>
</evidence>
<comment type="cofactor">
    <cofactor evidence="2">
        <name>Zn(2+)</name>
        <dbReference type="ChEBI" id="CHEBI:29105"/>
    </cofactor>
</comment>
<keyword evidence="10" id="KW-0170">Cobalt</keyword>
<dbReference type="SUPFAM" id="SSF53187">
    <property type="entry name" value="Zn-dependent exopeptidases"/>
    <property type="match status" value="1"/>
</dbReference>
<dbReference type="OrthoDB" id="9792335at2"/>
<keyword evidence="14" id="KW-1185">Reference proteome</keyword>
<evidence type="ECO:0000256" key="10">
    <source>
        <dbReference type="ARBA" id="ARBA00023285"/>
    </source>
</evidence>
<dbReference type="NCBIfam" id="TIGR01910">
    <property type="entry name" value="DapE-ArgE"/>
    <property type="match status" value="1"/>
</dbReference>
<dbReference type="GO" id="GO:0009089">
    <property type="term" value="P:lysine biosynthetic process via diaminopimelate"/>
    <property type="evidence" value="ECO:0007669"/>
    <property type="project" value="UniProtKB-UniPathway"/>
</dbReference>
<feature type="domain" description="Peptidase M20 dimerisation" evidence="12">
    <location>
        <begin position="195"/>
        <end position="303"/>
    </location>
</feature>
<dbReference type="InterPro" id="IPR011650">
    <property type="entry name" value="Peptidase_M20_dimer"/>
</dbReference>
<evidence type="ECO:0000256" key="7">
    <source>
        <dbReference type="ARBA" id="ARBA00022723"/>
    </source>
</evidence>
<dbReference type="Pfam" id="PF07687">
    <property type="entry name" value="M20_dimer"/>
    <property type="match status" value="1"/>
</dbReference>
<dbReference type="GO" id="GO:0009014">
    <property type="term" value="F:succinyl-diaminopimelate desuccinylase activity"/>
    <property type="evidence" value="ECO:0007669"/>
    <property type="project" value="UniProtKB-EC"/>
</dbReference>
<dbReference type="InterPro" id="IPR002933">
    <property type="entry name" value="Peptidase_M20"/>
</dbReference>
<evidence type="ECO:0000313" key="14">
    <source>
        <dbReference type="Proteomes" id="UP000031189"/>
    </source>
</evidence>
<evidence type="ECO:0000256" key="11">
    <source>
        <dbReference type="ARBA" id="ARBA00051301"/>
    </source>
</evidence>
<name>A0A0B3VWE6_9FIRM</name>
<evidence type="ECO:0000256" key="8">
    <source>
        <dbReference type="ARBA" id="ARBA00022801"/>
    </source>
</evidence>
<gene>
    <name evidence="13" type="ORF">QX51_09885</name>
</gene>
<keyword evidence="8" id="KW-0378">Hydrolase</keyword>
<dbReference type="EMBL" id="JWHR01000091">
    <property type="protein sequence ID" value="KHS57128.1"/>
    <property type="molecule type" value="Genomic_DNA"/>
</dbReference>
<evidence type="ECO:0000313" key="13">
    <source>
        <dbReference type="EMBL" id="KHS57128.1"/>
    </source>
</evidence>
<dbReference type="UniPathway" id="UPA00034">
    <property type="reaction ID" value="UER00021"/>
</dbReference>
<dbReference type="GO" id="GO:0046872">
    <property type="term" value="F:metal ion binding"/>
    <property type="evidence" value="ECO:0007669"/>
    <property type="project" value="UniProtKB-KW"/>
</dbReference>
<dbReference type="SUPFAM" id="SSF55031">
    <property type="entry name" value="Bacterial exopeptidase dimerisation domain"/>
    <property type="match status" value="1"/>
</dbReference>
<dbReference type="PANTHER" id="PTHR43808">
    <property type="entry name" value="ACETYLORNITHINE DEACETYLASE"/>
    <property type="match status" value="1"/>
</dbReference>
<reference evidence="13 14" key="1">
    <citation type="submission" date="2014-12" db="EMBL/GenBank/DDBJ databases">
        <title>Draft genome sequence of Terrisporobacter sp. 08-306576, isolated from the blood culture of a bacteremia patient.</title>
        <authorList>
            <person name="Lund L.C."/>
            <person name="Sydenham T.V."/>
            <person name="Hogh S.V."/>
            <person name="Skov M.N."/>
            <person name="Kemp M."/>
            <person name="Justesen U.S."/>
        </authorList>
    </citation>
    <scope>NUCLEOTIDE SEQUENCE [LARGE SCALE GENOMIC DNA]</scope>
    <source>
        <strain evidence="13 14">08-306576</strain>
    </source>
</reference>
<accession>A0A0B3VWE6</accession>
<dbReference type="EC" id="3.5.1.18" evidence="5"/>
<dbReference type="InterPro" id="IPR001261">
    <property type="entry name" value="ArgE/DapE_CS"/>
</dbReference>